<dbReference type="EMBL" id="JASPKZ010007920">
    <property type="protein sequence ID" value="KAJ9581456.1"/>
    <property type="molecule type" value="Genomic_DNA"/>
</dbReference>
<reference evidence="1" key="1">
    <citation type="journal article" date="2023" name="IScience">
        <title>Live-bearing cockroach genome reveals convergent evolutionary mechanisms linked to viviparity in insects and beyond.</title>
        <authorList>
            <person name="Fouks B."/>
            <person name="Harrison M.C."/>
            <person name="Mikhailova A.A."/>
            <person name="Marchal E."/>
            <person name="English S."/>
            <person name="Carruthers M."/>
            <person name="Jennings E.C."/>
            <person name="Chiamaka E.L."/>
            <person name="Frigard R.A."/>
            <person name="Pippel M."/>
            <person name="Attardo G.M."/>
            <person name="Benoit J.B."/>
            <person name="Bornberg-Bauer E."/>
            <person name="Tobe S.S."/>
        </authorList>
    </citation>
    <scope>NUCLEOTIDE SEQUENCE</scope>
    <source>
        <strain evidence="1">Stay&amp;Tobe</strain>
    </source>
</reference>
<protein>
    <submittedName>
        <fullName evidence="1">Uncharacterized protein</fullName>
    </submittedName>
</protein>
<organism evidence="1 2">
    <name type="scientific">Diploptera punctata</name>
    <name type="common">Pacific beetle cockroach</name>
    <dbReference type="NCBI Taxonomy" id="6984"/>
    <lineage>
        <taxon>Eukaryota</taxon>
        <taxon>Metazoa</taxon>
        <taxon>Ecdysozoa</taxon>
        <taxon>Arthropoda</taxon>
        <taxon>Hexapoda</taxon>
        <taxon>Insecta</taxon>
        <taxon>Pterygota</taxon>
        <taxon>Neoptera</taxon>
        <taxon>Polyneoptera</taxon>
        <taxon>Dictyoptera</taxon>
        <taxon>Blattodea</taxon>
        <taxon>Blaberoidea</taxon>
        <taxon>Blaberidae</taxon>
        <taxon>Diplopterinae</taxon>
        <taxon>Diploptera</taxon>
    </lineage>
</organism>
<accession>A0AAD8E942</accession>
<feature type="non-terminal residue" evidence="1">
    <location>
        <position position="61"/>
    </location>
</feature>
<evidence type="ECO:0000313" key="2">
    <source>
        <dbReference type="Proteomes" id="UP001233999"/>
    </source>
</evidence>
<comment type="caution">
    <text evidence="1">The sequence shown here is derived from an EMBL/GenBank/DDBJ whole genome shotgun (WGS) entry which is preliminary data.</text>
</comment>
<proteinExistence type="predicted"/>
<name>A0AAD8E942_DIPPU</name>
<keyword evidence="2" id="KW-1185">Reference proteome</keyword>
<reference evidence="1" key="2">
    <citation type="submission" date="2023-05" db="EMBL/GenBank/DDBJ databases">
        <authorList>
            <person name="Fouks B."/>
        </authorList>
    </citation>
    <scope>NUCLEOTIDE SEQUENCE</scope>
    <source>
        <strain evidence="1">Stay&amp;Tobe</strain>
        <tissue evidence="1">Testes</tissue>
    </source>
</reference>
<evidence type="ECO:0000313" key="1">
    <source>
        <dbReference type="EMBL" id="KAJ9581456.1"/>
    </source>
</evidence>
<gene>
    <name evidence="1" type="ORF">L9F63_023388</name>
</gene>
<feature type="non-terminal residue" evidence="1">
    <location>
        <position position="1"/>
    </location>
</feature>
<sequence>VASYGNVIDGDSNENPVVIIIKNLENCSIRKHYSHHQLTELYEYIKRFSELISIISSLWLT</sequence>
<dbReference type="Proteomes" id="UP001233999">
    <property type="component" value="Unassembled WGS sequence"/>
</dbReference>
<dbReference type="AlphaFoldDB" id="A0AAD8E942"/>